<reference evidence="2" key="1">
    <citation type="journal article" date="2019" name="Int. J. Syst. Evol. Microbiol.">
        <title>The Global Catalogue of Microorganisms (GCM) 10K type strain sequencing project: providing services to taxonomists for standard genome sequencing and annotation.</title>
        <authorList>
            <consortium name="The Broad Institute Genomics Platform"/>
            <consortium name="The Broad Institute Genome Sequencing Center for Infectious Disease"/>
            <person name="Wu L."/>
            <person name="Ma J."/>
        </authorList>
    </citation>
    <scope>NUCLEOTIDE SEQUENCE [LARGE SCALE GENOMIC DNA]</scope>
    <source>
        <strain evidence="2">CCTCC AB 2017081</strain>
    </source>
</reference>
<dbReference type="Proteomes" id="UP001595803">
    <property type="component" value="Unassembled WGS sequence"/>
</dbReference>
<evidence type="ECO:0000313" key="2">
    <source>
        <dbReference type="Proteomes" id="UP001595803"/>
    </source>
</evidence>
<sequence length="141" mass="15276">MPALYPVTLVAITPYGIADFTEFAPAPGALVALDQRELTQQLSITGTTLVTLPPDVPRWQLRLAVPDATAVPLDVALPLQQCRVGDIVTWVENHTRRDRTRVWDAQVVSADSGTWVAGNAVQGDYFTLAMTFLATTDPTEG</sequence>
<evidence type="ECO:0000313" key="1">
    <source>
        <dbReference type="EMBL" id="MFC3833512.1"/>
    </source>
</evidence>
<dbReference type="RefSeq" id="WP_380102138.1">
    <property type="nucleotide sequence ID" value="NZ_JBHRZG010000011.1"/>
</dbReference>
<protein>
    <submittedName>
        <fullName evidence="1">Uncharacterized protein</fullName>
    </submittedName>
</protein>
<keyword evidence="2" id="KW-1185">Reference proteome</keyword>
<accession>A0ABV7Z9W1</accession>
<gene>
    <name evidence="1" type="ORF">ACFOSB_11650</name>
</gene>
<proteinExistence type="predicted"/>
<dbReference type="EMBL" id="JBHRZG010000011">
    <property type="protein sequence ID" value="MFC3833512.1"/>
    <property type="molecule type" value="Genomic_DNA"/>
</dbReference>
<comment type="caution">
    <text evidence="1">The sequence shown here is derived from an EMBL/GenBank/DDBJ whole genome shotgun (WGS) entry which is preliminary data.</text>
</comment>
<organism evidence="1 2">
    <name type="scientific">Deinococcus rufus</name>
    <dbReference type="NCBI Taxonomy" id="2136097"/>
    <lineage>
        <taxon>Bacteria</taxon>
        <taxon>Thermotogati</taxon>
        <taxon>Deinococcota</taxon>
        <taxon>Deinococci</taxon>
        <taxon>Deinococcales</taxon>
        <taxon>Deinococcaceae</taxon>
        <taxon>Deinococcus</taxon>
    </lineage>
</organism>
<name>A0ABV7Z9W1_9DEIO</name>